<evidence type="ECO:0000256" key="8">
    <source>
        <dbReference type="ARBA" id="ARBA00048679"/>
    </source>
</evidence>
<evidence type="ECO:0000256" key="6">
    <source>
        <dbReference type="ARBA" id="ARBA00022840"/>
    </source>
</evidence>
<evidence type="ECO:0000256" key="4">
    <source>
        <dbReference type="ARBA" id="ARBA00022741"/>
    </source>
</evidence>
<organism evidence="10 11">
    <name type="scientific">Tritrichomonas musculus</name>
    <dbReference type="NCBI Taxonomy" id="1915356"/>
    <lineage>
        <taxon>Eukaryota</taxon>
        <taxon>Metamonada</taxon>
        <taxon>Parabasalia</taxon>
        <taxon>Tritrichomonadida</taxon>
        <taxon>Tritrichomonadidae</taxon>
        <taxon>Tritrichomonas</taxon>
    </lineage>
</organism>
<evidence type="ECO:0000256" key="1">
    <source>
        <dbReference type="ARBA" id="ARBA00012513"/>
    </source>
</evidence>
<comment type="catalytic activity">
    <reaction evidence="7">
        <text>L-threonyl-[protein] + ATP = O-phospho-L-threonyl-[protein] + ADP + H(+)</text>
        <dbReference type="Rhea" id="RHEA:46608"/>
        <dbReference type="Rhea" id="RHEA-COMP:11060"/>
        <dbReference type="Rhea" id="RHEA-COMP:11605"/>
        <dbReference type="ChEBI" id="CHEBI:15378"/>
        <dbReference type="ChEBI" id="CHEBI:30013"/>
        <dbReference type="ChEBI" id="CHEBI:30616"/>
        <dbReference type="ChEBI" id="CHEBI:61977"/>
        <dbReference type="ChEBI" id="CHEBI:456216"/>
        <dbReference type="EC" id="2.7.11.1"/>
    </reaction>
</comment>
<keyword evidence="4" id="KW-0547">Nucleotide-binding</keyword>
<protein>
    <recommendedName>
        <fullName evidence="1">non-specific serine/threonine protein kinase</fullName>
        <ecNumber evidence="1">2.7.11.1</ecNumber>
    </recommendedName>
</protein>
<dbReference type="Proteomes" id="UP001470230">
    <property type="component" value="Unassembled WGS sequence"/>
</dbReference>
<evidence type="ECO:0000256" key="3">
    <source>
        <dbReference type="ARBA" id="ARBA00022679"/>
    </source>
</evidence>
<gene>
    <name evidence="10" type="ORF">M9Y10_015747</name>
</gene>
<evidence type="ECO:0000256" key="5">
    <source>
        <dbReference type="ARBA" id="ARBA00022777"/>
    </source>
</evidence>
<keyword evidence="5" id="KW-0418">Kinase</keyword>
<comment type="caution">
    <text evidence="10">The sequence shown here is derived from an EMBL/GenBank/DDBJ whole genome shotgun (WGS) entry which is preliminary data.</text>
</comment>
<name>A0ABR2I5U5_9EUKA</name>
<dbReference type="PROSITE" id="PS00109">
    <property type="entry name" value="PROTEIN_KINASE_TYR"/>
    <property type="match status" value="1"/>
</dbReference>
<keyword evidence="2" id="KW-0723">Serine/threonine-protein kinase</keyword>
<proteinExistence type="predicted"/>
<dbReference type="InterPro" id="IPR011009">
    <property type="entry name" value="Kinase-like_dom_sf"/>
</dbReference>
<dbReference type="InterPro" id="IPR000719">
    <property type="entry name" value="Prot_kinase_dom"/>
</dbReference>
<evidence type="ECO:0000313" key="11">
    <source>
        <dbReference type="Proteomes" id="UP001470230"/>
    </source>
</evidence>
<accession>A0ABR2I5U5</accession>
<dbReference type="PANTHER" id="PTHR24054">
    <property type="entry name" value="CASEIN KINASE II SUBUNIT ALPHA"/>
    <property type="match status" value="1"/>
</dbReference>
<dbReference type="EC" id="2.7.11.1" evidence="1"/>
<dbReference type="InterPro" id="IPR008266">
    <property type="entry name" value="Tyr_kinase_AS"/>
</dbReference>
<dbReference type="SUPFAM" id="SSF56112">
    <property type="entry name" value="Protein kinase-like (PK-like)"/>
    <property type="match status" value="1"/>
</dbReference>
<evidence type="ECO:0000259" key="9">
    <source>
        <dbReference type="PROSITE" id="PS50011"/>
    </source>
</evidence>
<keyword evidence="6" id="KW-0067">ATP-binding</keyword>
<feature type="domain" description="Protein kinase" evidence="9">
    <location>
        <begin position="32"/>
        <end position="321"/>
    </location>
</feature>
<evidence type="ECO:0000256" key="2">
    <source>
        <dbReference type="ARBA" id="ARBA00022527"/>
    </source>
</evidence>
<dbReference type="PROSITE" id="PS50011">
    <property type="entry name" value="PROTEIN_KINASE_DOM"/>
    <property type="match status" value="1"/>
</dbReference>
<dbReference type="EMBL" id="JAPFFF010000020">
    <property type="protein sequence ID" value="KAK8857343.1"/>
    <property type="molecule type" value="Genomic_DNA"/>
</dbReference>
<reference evidence="10 11" key="1">
    <citation type="submission" date="2024-04" db="EMBL/GenBank/DDBJ databases">
        <title>Tritrichomonas musculus Genome.</title>
        <authorList>
            <person name="Alves-Ferreira E."/>
            <person name="Grigg M."/>
            <person name="Lorenzi H."/>
            <person name="Galac M."/>
        </authorList>
    </citation>
    <scope>NUCLEOTIDE SEQUENCE [LARGE SCALE GENOMIC DNA]</scope>
    <source>
        <strain evidence="10 11">EAF2021</strain>
    </source>
</reference>
<dbReference type="InterPro" id="IPR045216">
    <property type="entry name" value="CK2_alpha"/>
</dbReference>
<dbReference type="PANTHER" id="PTHR24054:SF0">
    <property type="entry name" value="CASEIN KINASE II SUBUNIT ALPHA"/>
    <property type="match status" value="1"/>
</dbReference>
<evidence type="ECO:0000256" key="7">
    <source>
        <dbReference type="ARBA" id="ARBA00047899"/>
    </source>
</evidence>
<sequence>MIFEDFKNSLPSIKMNNPAKSKKDEQCNFDPYSILCENGLIGNDIIIQNHSSCVLTGFYHEHTPALIKIVNRTDNFSEERELSILKTLNGKKHIVQLYDCILKHQYGIFVFQKVDAIPGVNILTKSLSLENVRFLLRGVLEALSEAHKNDIIHRDVTFENILVSPNFDEVYLINWDTATKIKEHMSSTIGSRSIRSPEMLMGFDGYRNKADVWAFGVLILSIISDGRIPWKSDNPKETLIEMAAFFGAQNLLNLEKTLHKRFAVKSLRKHVNDMIIPLETSLSPNHANLDNKDLMDLLHKCFILDFRLRPSVSDLLNHEFFKS</sequence>
<dbReference type="Gene3D" id="1.10.510.10">
    <property type="entry name" value="Transferase(Phosphotransferase) domain 1"/>
    <property type="match status" value="1"/>
</dbReference>
<evidence type="ECO:0000313" key="10">
    <source>
        <dbReference type="EMBL" id="KAK8857343.1"/>
    </source>
</evidence>
<dbReference type="Pfam" id="PF00069">
    <property type="entry name" value="Pkinase"/>
    <property type="match status" value="1"/>
</dbReference>
<comment type="catalytic activity">
    <reaction evidence="8">
        <text>L-seryl-[protein] + ATP = O-phospho-L-seryl-[protein] + ADP + H(+)</text>
        <dbReference type="Rhea" id="RHEA:17989"/>
        <dbReference type="Rhea" id="RHEA-COMP:9863"/>
        <dbReference type="Rhea" id="RHEA-COMP:11604"/>
        <dbReference type="ChEBI" id="CHEBI:15378"/>
        <dbReference type="ChEBI" id="CHEBI:29999"/>
        <dbReference type="ChEBI" id="CHEBI:30616"/>
        <dbReference type="ChEBI" id="CHEBI:83421"/>
        <dbReference type="ChEBI" id="CHEBI:456216"/>
        <dbReference type="EC" id="2.7.11.1"/>
    </reaction>
</comment>
<keyword evidence="11" id="KW-1185">Reference proteome</keyword>
<keyword evidence="3" id="KW-0808">Transferase</keyword>
<dbReference type="Gene3D" id="3.30.200.20">
    <property type="entry name" value="Phosphorylase Kinase, domain 1"/>
    <property type="match status" value="1"/>
</dbReference>